<dbReference type="RefSeq" id="WP_168027129.1">
    <property type="nucleotide sequence ID" value="NZ_JAAVNE010000001.1"/>
</dbReference>
<reference evidence="2 3" key="1">
    <citation type="submission" date="2020-03" db="EMBL/GenBank/DDBJ databases">
        <title>Roseomonas selenitidurans sp. nov. isolated from urban soil.</title>
        <authorList>
            <person name="Liu H."/>
        </authorList>
    </citation>
    <scope>NUCLEOTIDE SEQUENCE [LARGE SCALE GENOMIC DNA]</scope>
    <source>
        <strain evidence="2 3">BU-1</strain>
    </source>
</reference>
<dbReference type="EMBL" id="JAAVNE010000001">
    <property type="protein sequence ID" value="NKC29514.1"/>
    <property type="molecule type" value="Genomic_DNA"/>
</dbReference>
<feature type="chain" id="PRO_5047111422" description="DUF4412 domain-containing protein" evidence="1">
    <location>
        <begin position="28"/>
        <end position="207"/>
    </location>
</feature>
<dbReference type="Proteomes" id="UP000787635">
    <property type="component" value="Unassembled WGS sequence"/>
</dbReference>
<gene>
    <name evidence="2" type="ORF">HEQ75_01470</name>
</gene>
<accession>A0ABX1DXA4</accession>
<evidence type="ECO:0000313" key="3">
    <source>
        <dbReference type="Proteomes" id="UP000787635"/>
    </source>
</evidence>
<name>A0ABX1DXA4_9PROT</name>
<evidence type="ECO:0000256" key="1">
    <source>
        <dbReference type="SAM" id="SignalP"/>
    </source>
</evidence>
<feature type="signal peptide" evidence="1">
    <location>
        <begin position="1"/>
        <end position="27"/>
    </location>
</feature>
<organism evidence="2 3">
    <name type="scientific">Falsiroseomonas selenitidurans</name>
    <dbReference type="NCBI Taxonomy" id="2716335"/>
    <lineage>
        <taxon>Bacteria</taxon>
        <taxon>Pseudomonadati</taxon>
        <taxon>Pseudomonadota</taxon>
        <taxon>Alphaproteobacteria</taxon>
        <taxon>Acetobacterales</taxon>
        <taxon>Roseomonadaceae</taxon>
        <taxon>Falsiroseomonas</taxon>
    </lineage>
</organism>
<sequence>MSARAVRLVAPACLIVLTLAVAPPALAQERPQLLPTRDVSVTYRVTGARAQGGMPQMTLSWLAARQAMRMDMGGMGWLVADHRAQRGFMVMEQMRMVMDVPMEQALALPTRASFRRTGQDRVAGLPCTVWNFQDGADRGTACVTADGVTLRAQGTSGGESGSMEATRVTYAAQDPARFQRPQGYQALQMPQGMPPGMLQGIPGMPRR</sequence>
<protein>
    <recommendedName>
        <fullName evidence="4">DUF4412 domain-containing protein</fullName>
    </recommendedName>
</protein>
<evidence type="ECO:0008006" key="4">
    <source>
        <dbReference type="Google" id="ProtNLM"/>
    </source>
</evidence>
<comment type="caution">
    <text evidence="2">The sequence shown here is derived from an EMBL/GenBank/DDBJ whole genome shotgun (WGS) entry which is preliminary data.</text>
</comment>
<proteinExistence type="predicted"/>
<evidence type="ECO:0000313" key="2">
    <source>
        <dbReference type="EMBL" id="NKC29514.1"/>
    </source>
</evidence>
<keyword evidence="1" id="KW-0732">Signal</keyword>
<keyword evidence="3" id="KW-1185">Reference proteome</keyword>